<keyword evidence="2" id="KW-0539">Nucleus</keyword>
<proteinExistence type="predicted"/>
<sequence>MFVGKRREVQLYFHVLYTLLPVITTDALIADGHDPATYLFRVNEAASTKPMSPSASPAMETASGDAAKEETLQAPPSEDKDKDIASRSIWVRGLTSATKAADLKVLCTKYGKVVRAKIFTSKKQSTSACYGYVTMADSASADKAAAAMHKTQIKGRTISVEKVEMFELRERPSKTADRREPARKPAIRDRDSQRTISAPRRFPTRGLTSSYSLRGRISRPGDRAGYLSSIRRPDSMSQRDLLSLMRRKEEEHRRREAEIEKERALERERERIRFEREQLEKERLQLQLQAALQQQKMAAVGPARKRDTYAPSSRGVRRPDYHSARDTREEKITSSHHRSTSDTRRGSDSRSRHVETTDRFKRLQPEIVTVPNVIVVAMILTVPRADQRVLRHIRPERNTIVVTLLRGPSYGSSSAWEGSASLGHSSSASAWSGRGASGGNGGWGAFGSSTRGASTGGSMRYDYDKYQQRY</sequence>
<feature type="compositionally biased region" description="Basic and acidic residues" evidence="5">
    <location>
        <begin position="66"/>
        <end position="81"/>
    </location>
</feature>
<dbReference type="GO" id="GO:0006357">
    <property type="term" value="P:regulation of transcription by RNA polymerase II"/>
    <property type="evidence" value="ECO:0007669"/>
    <property type="project" value="TreeGrafter"/>
</dbReference>
<dbReference type="EMBL" id="UYSL01023137">
    <property type="protein sequence ID" value="VDL81754.1"/>
    <property type="molecule type" value="Genomic_DNA"/>
</dbReference>
<feature type="coiled-coil region" evidence="4">
    <location>
        <begin position="242"/>
        <end position="296"/>
    </location>
</feature>
<dbReference type="InterPro" id="IPR012677">
    <property type="entry name" value="Nucleotide-bd_a/b_plait_sf"/>
</dbReference>
<dbReference type="PANTHER" id="PTHR15683:SF8">
    <property type="entry name" value="SCAFFOLD ATTACHMENT FACTOR B, ISOFORM B"/>
    <property type="match status" value="1"/>
</dbReference>
<dbReference type="Proteomes" id="UP000271162">
    <property type="component" value="Unassembled WGS sequence"/>
</dbReference>
<dbReference type="Gene3D" id="3.30.70.330">
    <property type="match status" value="1"/>
</dbReference>
<evidence type="ECO:0000256" key="4">
    <source>
        <dbReference type="SAM" id="Coils"/>
    </source>
</evidence>
<feature type="compositionally biased region" description="Basic and acidic residues" evidence="5">
    <location>
        <begin position="317"/>
        <end position="357"/>
    </location>
</feature>
<evidence type="ECO:0000313" key="9">
    <source>
        <dbReference type="WBParaSite" id="NBR_0001803201-mRNA-1"/>
    </source>
</evidence>
<dbReference type="GO" id="GO:0003723">
    <property type="term" value="F:RNA binding"/>
    <property type="evidence" value="ECO:0007669"/>
    <property type="project" value="UniProtKB-UniRule"/>
</dbReference>
<dbReference type="SMART" id="SM00360">
    <property type="entry name" value="RRM"/>
    <property type="match status" value="1"/>
</dbReference>
<reference evidence="7 8" key="2">
    <citation type="submission" date="2018-11" db="EMBL/GenBank/DDBJ databases">
        <authorList>
            <consortium name="Pathogen Informatics"/>
        </authorList>
    </citation>
    <scope>NUCLEOTIDE SEQUENCE [LARGE SCALE GENOMIC DNA]</scope>
</reference>
<feature type="region of interest" description="Disordered" evidence="5">
    <location>
        <begin position="296"/>
        <end position="357"/>
    </location>
</feature>
<feature type="compositionally biased region" description="Basic and acidic residues" evidence="5">
    <location>
        <begin position="169"/>
        <end position="193"/>
    </location>
</feature>
<keyword evidence="4" id="KW-0175">Coiled coil</keyword>
<dbReference type="GO" id="GO:0005634">
    <property type="term" value="C:nucleus"/>
    <property type="evidence" value="ECO:0007669"/>
    <property type="project" value="UniProtKB-SubCell"/>
</dbReference>
<name>A0A158R3D3_NIPBR</name>
<evidence type="ECO:0000256" key="5">
    <source>
        <dbReference type="SAM" id="MobiDB-lite"/>
    </source>
</evidence>
<accession>A0A158R3D3</accession>
<reference evidence="9" key="1">
    <citation type="submission" date="2016-04" db="UniProtKB">
        <authorList>
            <consortium name="WormBaseParasite"/>
        </authorList>
    </citation>
    <scope>IDENTIFICATION</scope>
</reference>
<dbReference type="InterPro" id="IPR051738">
    <property type="entry name" value="SAF_Modulators"/>
</dbReference>
<organism evidence="9">
    <name type="scientific">Nippostrongylus brasiliensis</name>
    <name type="common">Rat hookworm</name>
    <dbReference type="NCBI Taxonomy" id="27835"/>
    <lineage>
        <taxon>Eukaryota</taxon>
        <taxon>Metazoa</taxon>
        <taxon>Ecdysozoa</taxon>
        <taxon>Nematoda</taxon>
        <taxon>Chromadorea</taxon>
        <taxon>Rhabditida</taxon>
        <taxon>Rhabditina</taxon>
        <taxon>Rhabditomorpha</taxon>
        <taxon>Strongyloidea</taxon>
        <taxon>Heligmosomidae</taxon>
        <taxon>Nippostrongylus</taxon>
    </lineage>
</organism>
<dbReference type="WBParaSite" id="NBR_0001803201-mRNA-1">
    <property type="protein sequence ID" value="NBR_0001803201-mRNA-1"/>
    <property type="gene ID" value="NBR_0001803201"/>
</dbReference>
<feature type="domain" description="RRM" evidence="6">
    <location>
        <begin position="87"/>
        <end position="165"/>
    </location>
</feature>
<gene>
    <name evidence="7" type="ORF">NBR_LOCUS18033</name>
</gene>
<evidence type="ECO:0000259" key="6">
    <source>
        <dbReference type="PROSITE" id="PS50102"/>
    </source>
</evidence>
<dbReference type="AlphaFoldDB" id="A0A158R3D3"/>
<dbReference type="InterPro" id="IPR035979">
    <property type="entry name" value="RBD_domain_sf"/>
</dbReference>
<dbReference type="PROSITE" id="PS50102">
    <property type="entry name" value="RRM"/>
    <property type="match status" value="1"/>
</dbReference>
<dbReference type="Pfam" id="PF00076">
    <property type="entry name" value="RRM_1"/>
    <property type="match status" value="1"/>
</dbReference>
<comment type="subcellular location">
    <subcellularLocation>
        <location evidence="1">Nucleus</location>
    </subcellularLocation>
</comment>
<evidence type="ECO:0000313" key="7">
    <source>
        <dbReference type="EMBL" id="VDL81754.1"/>
    </source>
</evidence>
<keyword evidence="8" id="KW-1185">Reference proteome</keyword>
<dbReference type="GO" id="GO:0050684">
    <property type="term" value="P:regulation of mRNA processing"/>
    <property type="evidence" value="ECO:0007669"/>
    <property type="project" value="TreeGrafter"/>
</dbReference>
<dbReference type="InterPro" id="IPR000504">
    <property type="entry name" value="RRM_dom"/>
</dbReference>
<dbReference type="GO" id="GO:0043565">
    <property type="term" value="F:sequence-specific DNA binding"/>
    <property type="evidence" value="ECO:0007669"/>
    <property type="project" value="TreeGrafter"/>
</dbReference>
<protein>
    <submittedName>
        <fullName evidence="9">RRM domain-containing protein</fullName>
    </submittedName>
</protein>
<evidence type="ECO:0000256" key="2">
    <source>
        <dbReference type="ARBA" id="ARBA00023242"/>
    </source>
</evidence>
<evidence type="ECO:0000313" key="8">
    <source>
        <dbReference type="Proteomes" id="UP000271162"/>
    </source>
</evidence>
<dbReference type="CDD" id="cd12417">
    <property type="entry name" value="RRM_SAFB_like"/>
    <property type="match status" value="1"/>
</dbReference>
<evidence type="ECO:0000256" key="1">
    <source>
        <dbReference type="ARBA" id="ARBA00004123"/>
    </source>
</evidence>
<keyword evidence="3" id="KW-0694">RNA-binding</keyword>
<dbReference type="SUPFAM" id="SSF54928">
    <property type="entry name" value="RNA-binding domain, RBD"/>
    <property type="match status" value="1"/>
</dbReference>
<dbReference type="PANTHER" id="PTHR15683">
    <property type="entry name" value="SCAFFOLD ATTACHMENT FACTOR B-RELATED"/>
    <property type="match status" value="1"/>
</dbReference>
<feature type="region of interest" description="Disordered" evidence="5">
    <location>
        <begin position="48"/>
        <end position="81"/>
    </location>
</feature>
<evidence type="ECO:0000256" key="3">
    <source>
        <dbReference type="PROSITE-ProRule" id="PRU00176"/>
    </source>
</evidence>
<feature type="region of interest" description="Disordered" evidence="5">
    <location>
        <begin position="169"/>
        <end position="232"/>
    </location>
</feature>
<dbReference type="STRING" id="27835.A0A158R3D3"/>